<comment type="caution">
    <text evidence="2">The sequence shown here is derived from an EMBL/GenBank/DDBJ whole genome shotgun (WGS) entry which is preliminary data.</text>
</comment>
<dbReference type="Gene3D" id="3.40.50.150">
    <property type="entry name" value="Vaccinia Virus protein VP39"/>
    <property type="match status" value="1"/>
</dbReference>
<evidence type="ECO:0000313" key="3">
    <source>
        <dbReference type="Proteomes" id="UP000177370"/>
    </source>
</evidence>
<dbReference type="PROSITE" id="PS00092">
    <property type="entry name" value="N6_MTASE"/>
    <property type="match status" value="1"/>
</dbReference>
<dbReference type="InterPro" id="IPR002052">
    <property type="entry name" value="DNA_methylase_N6_adenine_CS"/>
</dbReference>
<reference evidence="2 3" key="1">
    <citation type="journal article" date="2016" name="Nat. Commun.">
        <title>Thousands of microbial genomes shed light on interconnected biogeochemical processes in an aquifer system.</title>
        <authorList>
            <person name="Anantharaman K."/>
            <person name="Brown C.T."/>
            <person name="Hug L.A."/>
            <person name="Sharon I."/>
            <person name="Castelle C.J."/>
            <person name="Probst A.J."/>
            <person name="Thomas B.C."/>
            <person name="Singh A."/>
            <person name="Wilkins M.J."/>
            <person name="Karaoz U."/>
            <person name="Brodie E.L."/>
            <person name="Williams K.H."/>
            <person name="Hubbard S.S."/>
            <person name="Banfield J.F."/>
        </authorList>
    </citation>
    <scope>NUCLEOTIDE SEQUENCE [LARGE SCALE GENOMIC DNA]</scope>
</reference>
<feature type="domain" description="Type II methyltransferase M.TaqI-like" evidence="1">
    <location>
        <begin position="59"/>
        <end position="166"/>
    </location>
</feature>
<dbReference type="EMBL" id="MFTP01000013">
    <property type="protein sequence ID" value="OGI65721.1"/>
    <property type="molecule type" value="Genomic_DNA"/>
</dbReference>
<dbReference type="Pfam" id="PF07669">
    <property type="entry name" value="Eco57I"/>
    <property type="match status" value="1"/>
</dbReference>
<organism evidence="2 3">
    <name type="scientific">Candidatus Nomurabacteria bacterium RIFCSPHIGHO2_01_FULL_40_24b</name>
    <dbReference type="NCBI Taxonomy" id="1801739"/>
    <lineage>
        <taxon>Bacteria</taxon>
        <taxon>Candidatus Nomuraibacteriota</taxon>
    </lineage>
</organism>
<dbReference type="InterPro" id="IPR029063">
    <property type="entry name" value="SAM-dependent_MTases_sf"/>
</dbReference>
<evidence type="ECO:0000313" key="2">
    <source>
        <dbReference type="EMBL" id="OGI65721.1"/>
    </source>
</evidence>
<dbReference type="GO" id="GO:0003676">
    <property type="term" value="F:nucleic acid binding"/>
    <property type="evidence" value="ECO:0007669"/>
    <property type="project" value="InterPro"/>
</dbReference>
<dbReference type="GO" id="GO:0032259">
    <property type="term" value="P:methylation"/>
    <property type="evidence" value="ECO:0007669"/>
    <property type="project" value="InterPro"/>
</dbReference>
<protein>
    <recommendedName>
        <fullName evidence="1">Type II methyltransferase M.TaqI-like domain-containing protein</fullName>
    </recommendedName>
</protein>
<gene>
    <name evidence="2" type="ORF">A2647_02435</name>
</gene>
<sequence>MTPTIKKKNLGQFFTSNANYIFKGFEKFVKDKNITDPFAGNGDLLNWAKSNGASSLKGFDVDKSLESKIISFNDSLLNPKKYKFIITNPPYLNINKASRETKDKYFFHSQYEDLYQISLSSILNSEEGIIVVPINFLSAENSTKIRDVFFGNFEIIRLNIFKHRVFEDTSYNVISFYFRRKKNLSQSINKINATIFPEGEKIFFTLKKEHNWQFGGEFLKKIQKVKNHLGVKRLTREFLDEGNEEVILAVQNPKYKTKVNLSSKTKKLLENNIIVLKAIDSKNGDQIKLDDIRNYDVSGILGKNTSRNMAHLIFNKNLPLKEQEKLIEKFNSVLYKTRQKYFSLFLTNFRDNGRKRISFDFSYKFLNYLYQESRR</sequence>
<proteinExistence type="predicted"/>
<name>A0A1F6V7K8_9BACT</name>
<dbReference type="InterPro" id="IPR011639">
    <property type="entry name" value="MethylTrfase_TaqI-like_dom"/>
</dbReference>
<dbReference type="SUPFAM" id="SSF53335">
    <property type="entry name" value="S-adenosyl-L-methionine-dependent methyltransferases"/>
    <property type="match status" value="1"/>
</dbReference>
<dbReference type="Proteomes" id="UP000177370">
    <property type="component" value="Unassembled WGS sequence"/>
</dbReference>
<evidence type="ECO:0000259" key="1">
    <source>
        <dbReference type="Pfam" id="PF07669"/>
    </source>
</evidence>
<dbReference type="GO" id="GO:0006304">
    <property type="term" value="P:DNA modification"/>
    <property type="evidence" value="ECO:0007669"/>
    <property type="project" value="InterPro"/>
</dbReference>
<dbReference type="AlphaFoldDB" id="A0A1F6V7K8"/>
<dbReference type="GO" id="GO:0009007">
    <property type="term" value="F:site-specific DNA-methyltransferase (adenine-specific) activity"/>
    <property type="evidence" value="ECO:0007669"/>
    <property type="project" value="UniProtKB-EC"/>
</dbReference>
<accession>A0A1F6V7K8</accession>